<evidence type="ECO:0000313" key="4">
    <source>
        <dbReference type="EMBL" id="TDE94064.1"/>
    </source>
</evidence>
<dbReference type="EMBL" id="SMNA01000005">
    <property type="protein sequence ID" value="TDE94064.1"/>
    <property type="molecule type" value="Genomic_DNA"/>
</dbReference>
<dbReference type="Proteomes" id="UP000504882">
    <property type="component" value="Unassembled WGS sequence"/>
</dbReference>
<evidence type="ECO:0000256" key="1">
    <source>
        <dbReference type="SAM" id="MobiDB-lite"/>
    </source>
</evidence>
<sequence>MARCPGDTVSVRRPPFGEWPWIVAALALAVVAELGLRTAGLPRLARMFGTPLRTDDSTPAQPDHPSGAPVLDDRARRQVRSSRRVMRHWPFGDTCLRQALISGALLRRLGPELLVGVAKIDGQVRAHAWLEINGGILDPLGAAASYTPLLSPDALDVK</sequence>
<proteinExistence type="predicted"/>
<accession>A0ABY2E363</accession>
<keyword evidence="2" id="KW-0812">Transmembrane</keyword>
<name>A0ABY2E363_9MICO</name>
<protein>
    <submittedName>
        <fullName evidence="4">Lasso peptide biosynthesis B2 protein</fullName>
    </submittedName>
</protein>
<feature type="transmembrane region" description="Helical" evidence="2">
    <location>
        <begin position="19"/>
        <end position="36"/>
    </location>
</feature>
<feature type="domain" description="Microcin J25-processing protein McjB C-terminal" evidence="3">
    <location>
        <begin position="63"/>
        <end position="150"/>
    </location>
</feature>
<evidence type="ECO:0000259" key="3">
    <source>
        <dbReference type="Pfam" id="PF13471"/>
    </source>
</evidence>
<gene>
    <name evidence="4" type="ORF">EXU48_11455</name>
</gene>
<keyword evidence="2" id="KW-1133">Transmembrane helix</keyword>
<dbReference type="InterPro" id="IPR032708">
    <property type="entry name" value="McjB_C"/>
</dbReference>
<reference evidence="4 5" key="1">
    <citation type="submission" date="2019-03" db="EMBL/GenBank/DDBJ databases">
        <title>Genomic features of bacteria from cold environments.</title>
        <authorList>
            <person name="Shen L."/>
        </authorList>
    </citation>
    <scope>NUCLEOTIDE SEQUENCE [LARGE SCALE GENOMIC DNA]</scope>
    <source>
        <strain evidence="5">T3246-1</strain>
    </source>
</reference>
<dbReference type="InterPro" id="IPR053521">
    <property type="entry name" value="McjB-like"/>
</dbReference>
<comment type="caution">
    <text evidence="4">The sequence shown here is derived from an EMBL/GenBank/DDBJ whole genome shotgun (WGS) entry which is preliminary data.</text>
</comment>
<evidence type="ECO:0000256" key="2">
    <source>
        <dbReference type="SAM" id="Phobius"/>
    </source>
</evidence>
<keyword evidence="2" id="KW-0472">Membrane</keyword>
<dbReference type="NCBIfam" id="NF033537">
    <property type="entry name" value="lasso_biosyn_B2"/>
    <property type="match status" value="1"/>
</dbReference>
<keyword evidence="5" id="KW-1185">Reference proteome</keyword>
<feature type="region of interest" description="Disordered" evidence="1">
    <location>
        <begin position="52"/>
        <end position="75"/>
    </location>
</feature>
<evidence type="ECO:0000313" key="5">
    <source>
        <dbReference type="Proteomes" id="UP000504882"/>
    </source>
</evidence>
<dbReference type="Pfam" id="PF13471">
    <property type="entry name" value="Transglut_core3"/>
    <property type="match status" value="1"/>
</dbReference>
<organism evidence="4 5">
    <name type="scientific">Occultella glacieicola</name>
    <dbReference type="NCBI Taxonomy" id="2518684"/>
    <lineage>
        <taxon>Bacteria</taxon>
        <taxon>Bacillati</taxon>
        <taxon>Actinomycetota</taxon>
        <taxon>Actinomycetes</taxon>
        <taxon>Micrococcales</taxon>
        <taxon>Ruaniaceae</taxon>
        <taxon>Occultella</taxon>
    </lineage>
</organism>